<evidence type="ECO:0000256" key="1">
    <source>
        <dbReference type="SAM" id="MobiDB-lite"/>
    </source>
</evidence>
<feature type="compositionally biased region" description="Polar residues" evidence="1">
    <location>
        <begin position="52"/>
        <end position="66"/>
    </location>
</feature>
<organism evidence="2">
    <name type="scientific">Rhizochromulina marina</name>
    <dbReference type="NCBI Taxonomy" id="1034831"/>
    <lineage>
        <taxon>Eukaryota</taxon>
        <taxon>Sar</taxon>
        <taxon>Stramenopiles</taxon>
        <taxon>Ochrophyta</taxon>
        <taxon>Dictyochophyceae</taxon>
        <taxon>Rhizochromulinales</taxon>
        <taxon>Rhizochromulina</taxon>
    </lineage>
</organism>
<accession>A0A7S2SU18</accession>
<feature type="compositionally biased region" description="Basic and acidic residues" evidence="1">
    <location>
        <begin position="1"/>
        <end position="12"/>
    </location>
</feature>
<dbReference type="EMBL" id="HBHJ01031234">
    <property type="protein sequence ID" value="CAD9709634.1"/>
    <property type="molecule type" value="Transcribed_RNA"/>
</dbReference>
<name>A0A7S2SU18_9STRA</name>
<sequence>MVLFEDTEHQPETKPPTRQHSRKTLVRPFVLVKKSPGTPGATAASVPRDSHAPSSASFMQTGTSSRVRSEPPRFVELLHHVNTHFPLAPAPQCAKRKRSHSYVSSSSAAIRVAAIAREVSAKAVVVAHQALQGEASVAGARERMSTLASLVDFDHVLFTVLSRQAQWGEEYESDRPSMKDMPRLVRDQLSLILFECHCLFNSSAEQGSC</sequence>
<protein>
    <submittedName>
        <fullName evidence="2">Uncharacterized protein</fullName>
    </submittedName>
</protein>
<evidence type="ECO:0000313" key="2">
    <source>
        <dbReference type="EMBL" id="CAD9709634.1"/>
    </source>
</evidence>
<feature type="region of interest" description="Disordered" evidence="1">
    <location>
        <begin position="1"/>
        <end position="66"/>
    </location>
</feature>
<gene>
    <name evidence="2" type="ORF">RMAR1173_LOCUS20627</name>
</gene>
<reference evidence="2" key="1">
    <citation type="submission" date="2021-01" db="EMBL/GenBank/DDBJ databases">
        <authorList>
            <person name="Corre E."/>
            <person name="Pelletier E."/>
            <person name="Niang G."/>
            <person name="Scheremetjew M."/>
            <person name="Finn R."/>
            <person name="Kale V."/>
            <person name="Holt S."/>
            <person name="Cochrane G."/>
            <person name="Meng A."/>
            <person name="Brown T."/>
            <person name="Cohen L."/>
        </authorList>
    </citation>
    <scope>NUCLEOTIDE SEQUENCE</scope>
    <source>
        <strain evidence="2">CCMP1243</strain>
    </source>
</reference>
<dbReference type="AlphaFoldDB" id="A0A7S2SU18"/>
<proteinExistence type="predicted"/>